<keyword evidence="1" id="KW-0915">Sodium</keyword>
<accession>A0A829YIX5</accession>
<feature type="transmembrane region" description="Helical" evidence="1">
    <location>
        <begin position="380"/>
        <end position="404"/>
    </location>
</feature>
<protein>
    <recommendedName>
        <fullName evidence="1 2">Sodium/glutamate symporter</fullName>
    </recommendedName>
</protein>
<feature type="transmembrane region" description="Helical" evidence="1">
    <location>
        <begin position="155"/>
        <end position="183"/>
    </location>
</feature>
<dbReference type="Proteomes" id="UP000445000">
    <property type="component" value="Unassembled WGS sequence"/>
</dbReference>
<sequence>MTFGLVETLASCACLLFFGYFLQRTIPGLARLNIPAPVLGGLLAALAIVVARANDWPVATFDTTLQRPLLVAFFTTLGFSASLALLRAGGTQVVVLLALVTGFAIVQNLVGIALALSFGLPPALGVLTGSVTLTGGPATGLAFAPLFEAAGIESAATVAVATAMGGIVLGGLVGGPIGSLLIARHRLRGAEPNAAAKSPTQLSTDLPASEAEPLGEDSLQVHTALKTVAAVLVAMWAGTAISAGITSLGVTLPEYIGAMLAAAILRNIDDRTRWLKLSHTALDLLGAVALSFFLVMALMTLDLTKLASMAGPLIAMLLVQVVLVAMFSLWPVFPLMGRDYDAAVTSGGFLGFMLGTTANAMAVMRTLVERFGAAPRAFLVAPLVGAFFLDFTNALVITAFLNFLK</sequence>
<dbReference type="GO" id="GO:0015501">
    <property type="term" value="F:glutamate:sodium symporter activity"/>
    <property type="evidence" value="ECO:0007669"/>
    <property type="project" value="UniProtKB-UniRule"/>
</dbReference>
<reference evidence="4" key="1">
    <citation type="submission" date="2020-01" db="EMBL/GenBank/DDBJ databases">
        <title>'Steroidobacter agaridevorans' sp. nov., agar-degrading bacteria isolated from rhizosphere soils.</title>
        <authorList>
            <person name="Ikenaga M."/>
            <person name="Kataoka M."/>
            <person name="Murouchi A."/>
            <person name="Katsuragi S."/>
            <person name="Sakai M."/>
        </authorList>
    </citation>
    <scope>NUCLEOTIDE SEQUENCE [LARGE SCALE GENOMIC DNA]</scope>
    <source>
        <strain evidence="4">YU21-B</strain>
    </source>
</reference>
<feature type="transmembrane region" description="Helical" evidence="1">
    <location>
        <begin position="313"/>
        <end position="336"/>
    </location>
</feature>
<keyword evidence="1" id="KW-1133">Transmembrane helix</keyword>
<dbReference type="NCBIfam" id="TIGR00210">
    <property type="entry name" value="gltS"/>
    <property type="match status" value="1"/>
</dbReference>
<evidence type="ECO:0000313" key="4">
    <source>
        <dbReference type="Proteomes" id="UP000445000"/>
    </source>
</evidence>
<keyword evidence="1" id="KW-0812">Transmembrane</keyword>
<comment type="caution">
    <text evidence="3">The sequence shown here is derived from an EMBL/GenBank/DDBJ whole genome shotgun (WGS) entry which is preliminary data.</text>
</comment>
<dbReference type="PANTHER" id="PTHR36178">
    <property type="entry name" value="SLR0625 PROTEIN"/>
    <property type="match status" value="1"/>
</dbReference>
<keyword evidence="1" id="KW-0406">Ion transport</keyword>
<feature type="transmembrane region" description="Helical" evidence="1">
    <location>
        <begin position="280"/>
        <end position="301"/>
    </location>
</feature>
<name>A0A829YIX5_9GAMM</name>
<feature type="transmembrane region" description="Helical" evidence="1">
    <location>
        <begin position="228"/>
        <end position="246"/>
    </location>
</feature>
<keyword evidence="1" id="KW-0472">Membrane</keyword>
<dbReference type="EMBL" id="BLJN01000006">
    <property type="protein sequence ID" value="GFE83237.1"/>
    <property type="molecule type" value="Genomic_DNA"/>
</dbReference>
<dbReference type="RefSeq" id="WP_161814884.1">
    <property type="nucleotide sequence ID" value="NZ_BLJN01000006.1"/>
</dbReference>
<evidence type="ECO:0000313" key="3">
    <source>
        <dbReference type="EMBL" id="GFE83237.1"/>
    </source>
</evidence>
<feature type="transmembrane region" description="Helical" evidence="1">
    <location>
        <begin position="6"/>
        <end position="22"/>
    </location>
</feature>
<evidence type="ECO:0000256" key="1">
    <source>
        <dbReference type="HAMAP-Rule" id="MF_02062"/>
    </source>
</evidence>
<dbReference type="AlphaFoldDB" id="A0A829YIX5"/>
<feature type="transmembrane region" description="Helical" evidence="1">
    <location>
        <begin position="34"/>
        <end position="53"/>
    </location>
</feature>
<feature type="transmembrane region" description="Helical" evidence="1">
    <location>
        <begin position="93"/>
        <end position="118"/>
    </location>
</feature>
<feature type="transmembrane region" description="Helical" evidence="1">
    <location>
        <begin position="65"/>
        <end position="86"/>
    </location>
</feature>
<keyword evidence="1" id="KW-0997">Cell inner membrane</keyword>
<comment type="similarity">
    <text evidence="1">Belongs to the glutamate:Na(+) symporter (ESS) (TC 2.A.27) family.</text>
</comment>
<dbReference type="Pfam" id="PF03616">
    <property type="entry name" value="Glt_symporter"/>
    <property type="match status" value="1"/>
</dbReference>
<keyword evidence="1" id="KW-0769">Symport</keyword>
<keyword evidence="4" id="KW-1185">Reference proteome</keyword>
<feature type="transmembrane region" description="Helical" evidence="1">
    <location>
        <begin position="348"/>
        <end position="368"/>
    </location>
</feature>
<keyword evidence="1" id="KW-1003">Cell membrane</keyword>
<evidence type="ECO:0000256" key="2">
    <source>
        <dbReference type="NCBIfam" id="TIGR00210"/>
    </source>
</evidence>
<organism evidence="3 4">
    <name type="scientific">Steroidobacter agaridevorans</name>
    <dbReference type="NCBI Taxonomy" id="2695856"/>
    <lineage>
        <taxon>Bacteria</taxon>
        <taxon>Pseudomonadati</taxon>
        <taxon>Pseudomonadota</taxon>
        <taxon>Gammaproteobacteria</taxon>
        <taxon>Steroidobacterales</taxon>
        <taxon>Steroidobacteraceae</taxon>
        <taxon>Steroidobacter</taxon>
    </lineage>
</organism>
<dbReference type="GO" id="GO:0015813">
    <property type="term" value="P:L-glutamate transmembrane transport"/>
    <property type="evidence" value="ECO:0007669"/>
    <property type="project" value="UniProtKB-UniRule"/>
</dbReference>
<dbReference type="PANTHER" id="PTHR36178:SF1">
    <property type="entry name" value="SODIUM_GLUTAMATE SYMPORTER"/>
    <property type="match status" value="1"/>
</dbReference>
<dbReference type="InterPro" id="IPR004445">
    <property type="entry name" value="GltS"/>
</dbReference>
<gene>
    <name evidence="3" type="primary">gltC</name>
    <name evidence="1" type="synonym">gltS</name>
    <name evidence="3" type="ORF">GCM10011487_52370</name>
</gene>
<keyword evidence="1" id="KW-0739">Sodium transport</keyword>
<keyword evidence="1" id="KW-0813">Transport</keyword>
<proteinExistence type="inferred from homology"/>
<dbReference type="GO" id="GO:0005886">
    <property type="term" value="C:plasma membrane"/>
    <property type="evidence" value="ECO:0007669"/>
    <property type="project" value="UniProtKB-SubCell"/>
</dbReference>
<comment type="subcellular location">
    <subcellularLocation>
        <location evidence="1">Cell inner membrane</location>
        <topology evidence="1">Multi-pass membrane protein</topology>
    </subcellularLocation>
</comment>
<keyword evidence="1" id="KW-0029">Amino-acid transport</keyword>
<comment type="function">
    <text evidence="1">Catalyzes the sodium-dependent transport of glutamate.</text>
</comment>
<dbReference type="HAMAP" id="MF_02062">
    <property type="entry name" value="GltS"/>
    <property type="match status" value="1"/>
</dbReference>